<dbReference type="Pfam" id="PF12760">
    <property type="entry name" value="Zn_ribbon_IS1595"/>
    <property type="match status" value="1"/>
</dbReference>
<evidence type="ECO:0000313" key="3">
    <source>
        <dbReference type="Proteomes" id="UP001196661"/>
    </source>
</evidence>
<organism evidence="2 3">
    <name type="scientific">Leptothoe kymatousa TAU-MAC 1615</name>
    <dbReference type="NCBI Taxonomy" id="2364775"/>
    <lineage>
        <taxon>Bacteria</taxon>
        <taxon>Bacillati</taxon>
        <taxon>Cyanobacteriota</taxon>
        <taxon>Cyanophyceae</taxon>
        <taxon>Nodosilineales</taxon>
        <taxon>Cymatolegaceae</taxon>
        <taxon>Leptothoe</taxon>
        <taxon>Leptothoe kymatousa</taxon>
    </lineage>
</organism>
<dbReference type="SUPFAM" id="SSF46785">
    <property type="entry name" value="Winged helix' DNA-binding domain"/>
    <property type="match status" value="1"/>
</dbReference>
<dbReference type="InterPro" id="IPR036390">
    <property type="entry name" value="WH_DNA-bd_sf"/>
</dbReference>
<dbReference type="InterPro" id="IPR024442">
    <property type="entry name" value="Transposase_Zn_ribbon"/>
</dbReference>
<dbReference type="Proteomes" id="UP001196661">
    <property type="component" value="Unassembled WGS sequence"/>
</dbReference>
<keyword evidence="3" id="KW-1185">Reference proteome</keyword>
<sequence length="126" mass="14676">MKMAQKDCIRFLEKVRWNQKPQCPYCSSLRASSIEQEKRYHCNDCFTSYSVTVNTIFHKTHVNLQKWLRAILIYQGATPSISVRKLGQELGVSKNTAANILKRLKEATPQEQKLLKAIMKHLRKLK</sequence>
<comment type="caution">
    <text evidence="2">The sequence shown here is derived from an EMBL/GenBank/DDBJ whole genome shotgun (WGS) entry which is preliminary data.</text>
</comment>
<dbReference type="EMBL" id="JADOER010000017">
    <property type="protein sequence ID" value="MBT9313798.1"/>
    <property type="molecule type" value="Genomic_DNA"/>
</dbReference>
<gene>
    <name evidence="2" type="ORF">IXB28_16425</name>
</gene>
<reference evidence="2 3" key="1">
    <citation type="journal article" date="2021" name="Mar. Drugs">
        <title>Genome Reduction and Secondary Metabolism of the Marine Sponge-Associated Cyanobacterium Leptothoe.</title>
        <authorList>
            <person name="Konstantinou D."/>
            <person name="Popin R.V."/>
            <person name="Fewer D.P."/>
            <person name="Sivonen K."/>
            <person name="Gkelis S."/>
        </authorList>
    </citation>
    <scope>NUCLEOTIDE SEQUENCE [LARGE SCALE GENOMIC DNA]</scope>
    <source>
        <strain evidence="2 3">TAU-MAC 1615</strain>
    </source>
</reference>
<proteinExistence type="predicted"/>
<accession>A0ABS5Y8H5</accession>
<protein>
    <submittedName>
        <fullName evidence="2">Transposase</fullName>
    </submittedName>
</protein>
<evidence type="ECO:0000313" key="2">
    <source>
        <dbReference type="EMBL" id="MBT9313798.1"/>
    </source>
</evidence>
<feature type="domain" description="Transposase zinc-ribbon" evidence="1">
    <location>
        <begin position="6"/>
        <end position="45"/>
    </location>
</feature>
<name>A0ABS5Y8H5_9CYAN</name>
<evidence type="ECO:0000259" key="1">
    <source>
        <dbReference type="Pfam" id="PF12760"/>
    </source>
</evidence>